<reference evidence="4 5" key="1">
    <citation type="submission" date="2019-09" db="EMBL/GenBank/DDBJ databases">
        <title>Bird 10,000 Genomes (B10K) Project - Family phase.</title>
        <authorList>
            <person name="Zhang G."/>
        </authorList>
    </citation>
    <scope>NUCLEOTIDE SEQUENCE [LARGE SCALE GENOMIC DNA]</scope>
    <source>
        <strain evidence="4">B10K-MSB-01</strain>
    </source>
</reference>
<feature type="chain" id="PRO_5029634379" evidence="3">
    <location>
        <begin position="26"/>
        <end position="155"/>
    </location>
</feature>
<feature type="non-terminal residue" evidence="4">
    <location>
        <position position="1"/>
    </location>
</feature>
<accession>A0A7K7WIM3</accession>
<keyword evidence="2" id="KW-0812">Transmembrane</keyword>
<keyword evidence="3" id="KW-0732">Signal</keyword>
<feature type="signal peptide" evidence="3">
    <location>
        <begin position="1"/>
        <end position="25"/>
    </location>
</feature>
<protein>
    <submittedName>
        <fullName evidence="4">TM252 protein</fullName>
    </submittedName>
</protein>
<dbReference type="AlphaFoldDB" id="A0A7K7WIM3"/>
<name>A0A7K7WIM3_9AVES</name>
<dbReference type="InterPro" id="IPR031363">
    <property type="entry name" value="TMEM252"/>
</dbReference>
<dbReference type="PANTHER" id="PTHR35682:SF1">
    <property type="entry name" value="TRANSMEMBRANE PROTEIN 252"/>
    <property type="match status" value="1"/>
</dbReference>
<dbReference type="OrthoDB" id="9896070at2759"/>
<dbReference type="Pfam" id="PF15664">
    <property type="entry name" value="TMEM252"/>
    <property type="match status" value="1"/>
</dbReference>
<feature type="transmembrane region" description="Helical" evidence="2">
    <location>
        <begin position="43"/>
        <end position="62"/>
    </location>
</feature>
<feature type="non-terminal residue" evidence="4">
    <location>
        <position position="155"/>
    </location>
</feature>
<keyword evidence="2" id="KW-0472">Membrane</keyword>
<gene>
    <name evidence="4" type="primary">Tmem252</name>
    <name evidence="4" type="ORF">NOTJUL_R13789</name>
</gene>
<evidence type="ECO:0000313" key="5">
    <source>
        <dbReference type="Proteomes" id="UP000531559"/>
    </source>
</evidence>
<feature type="region of interest" description="Disordered" evidence="1">
    <location>
        <begin position="77"/>
        <end position="155"/>
    </location>
</feature>
<evidence type="ECO:0000313" key="4">
    <source>
        <dbReference type="EMBL" id="NXA53123.1"/>
    </source>
</evidence>
<sequence>MPGKGALSFARFFVLLLSFSAICQGAFCISASPALRTCGDERLAHYCLLPLGFLLLAVGIFWNTFHEAAKHKGLGRLFRRSPGQPRVSTIDRPGFYPPPYADSTDPEKQDLPLPAAAALKGREAPALPPPPPYAESSTGITGEGGGQEKPPPYGL</sequence>
<dbReference type="PANTHER" id="PTHR35682">
    <property type="entry name" value="TRANSMEMBRANE PROTEIN 252"/>
    <property type="match status" value="1"/>
</dbReference>
<evidence type="ECO:0000256" key="2">
    <source>
        <dbReference type="SAM" id="Phobius"/>
    </source>
</evidence>
<keyword evidence="5" id="KW-1185">Reference proteome</keyword>
<comment type="caution">
    <text evidence="4">The sequence shown here is derived from an EMBL/GenBank/DDBJ whole genome shotgun (WGS) entry which is preliminary data.</text>
</comment>
<evidence type="ECO:0000256" key="3">
    <source>
        <dbReference type="SAM" id="SignalP"/>
    </source>
</evidence>
<proteinExistence type="predicted"/>
<evidence type="ECO:0000256" key="1">
    <source>
        <dbReference type="SAM" id="MobiDB-lite"/>
    </source>
</evidence>
<keyword evidence="2" id="KW-1133">Transmembrane helix</keyword>
<organism evidence="4 5">
    <name type="scientific">Nothocercus julius</name>
    <dbReference type="NCBI Taxonomy" id="2585813"/>
    <lineage>
        <taxon>Eukaryota</taxon>
        <taxon>Metazoa</taxon>
        <taxon>Chordata</taxon>
        <taxon>Craniata</taxon>
        <taxon>Vertebrata</taxon>
        <taxon>Euteleostomi</taxon>
        <taxon>Archelosauria</taxon>
        <taxon>Archosauria</taxon>
        <taxon>Dinosauria</taxon>
        <taxon>Saurischia</taxon>
        <taxon>Theropoda</taxon>
        <taxon>Coelurosauria</taxon>
        <taxon>Aves</taxon>
        <taxon>Palaeognathae</taxon>
        <taxon>Tinamiformes</taxon>
        <taxon>Tinamidae</taxon>
        <taxon>Nothocercus</taxon>
    </lineage>
</organism>
<dbReference type="Proteomes" id="UP000531559">
    <property type="component" value="Unassembled WGS sequence"/>
</dbReference>
<dbReference type="EMBL" id="VZSV01000156">
    <property type="protein sequence ID" value="NXA53123.1"/>
    <property type="molecule type" value="Genomic_DNA"/>
</dbReference>